<evidence type="ECO:0000313" key="2">
    <source>
        <dbReference type="EMBL" id="RIA85111.1"/>
    </source>
</evidence>
<keyword evidence="1" id="KW-0175">Coiled coil</keyword>
<reference evidence="2 3" key="1">
    <citation type="submission" date="2018-06" db="EMBL/GenBank/DDBJ databases">
        <title>Comparative genomics reveals the genomic features of Rhizophagus irregularis, R. cerebriforme, R. diaphanum and Gigaspora rosea, and their symbiotic lifestyle signature.</title>
        <authorList>
            <person name="Morin E."/>
            <person name="San Clemente H."/>
            <person name="Chen E.C.H."/>
            <person name="De La Providencia I."/>
            <person name="Hainaut M."/>
            <person name="Kuo A."/>
            <person name="Kohler A."/>
            <person name="Murat C."/>
            <person name="Tang N."/>
            <person name="Roy S."/>
            <person name="Loubradou J."/>
            <person name="Henrissat B."/>
            <person name="Grigoriev I.V."/>
            <person name="Corradi N."/>
            <person name="Roux C."/>
            <person name="Martin F.M."/>
        </authorList>
    </citation>
    <scope>NUCLEOTIDE SEQUENCE [LARGE SCALE GENOMIC DNA]</scope>
    <source>
        <strain evidence="2 3">DAOM 227022</strain>
    </source>
</reference>
<dbReference type="EMBL" id="QKYT01000447">
    <property type="protein sequence ID" value="RIA85111.1"/>
    <property type="molecule type" value="Genomic_DNA"/>
</dbReference>
<feature type="coiled-coil region" evidence="1">
    <location>
        <begin position="133"/>
        <end position="188"/>
    </location>
</feature>
<gene>
    <name evidence="2" type="ORF">C1645_388294</name>
</gene>
<dbReference type="STRING" id="658196.A0A397SQJ2"/>
<proteinExistence type="predicted"/>
<comment type="caution">
    <text evidence="2">The sequence shown here is derived from an EMBL/GenBank/DDBJ whole genome shotgun (WGS) entry which is preliminary data.</text>
</comment>
<dbReference type="OrthoDB" id="1926336at2759"/>
<accession>A0A397SQJ2</accession>
<name>A0A397SQJ2_9GLOM</name>
<sequence length="220" mass="25552">MELRQTVTSKDAEIEELKATTESMKEKYEEAKNIVNESQRSTEKLTTELHSQSATYNAQIEQLESKLRQSNQQNVQLKEEFQQYKTRAHALLEQKNSRGDNDAEILELVAANKKLESELIFKTSEIKYAQDKLRVAERDLKRAYEVNAQLESEYERAQRAAKENSDAVKSIQKKLDNLAEDNEHLKAGIKLLKIIFILRDSILLLIIIQLNNEYNIYFNS</sequence>
<keyword evidence="3" id="KW-1185">Reference proteome</keyword>
<feature type="coiled-coil region" evidence="1">
    <location>
        <begin position="7"/>
        <end position="94"/>
    </location>
</feature>
<dbReference type="Proteomes" id="UP000265703">
    <property type="component" value="Unassembled WGS sequence"/>
</dbReference>
<dbReference type="AlphaFoldDB" id="A0A397SQJ2"/>
<organism evidence="2 3">
    <name type="scientific">Glomus cerebriforme</name>
    <dbReference type="NCBI Taxonomy" id="658196"/>
    <lineage>
        <taxon>Eukaryota</taxon>
        <taxon>Fungi</taxon>
        <taxon>Fungi incertae sedis</taxon>
        <taxon>Mucoromycota</taxon>
        <taxon>Glomeromycotina</taxon>
        <taxon>Glomeromycetes</taxon>
        <taxon>Glomerales</taxon>
        <taxon>Glomeraceae</taxon>
        <taxon>Glomus</taxon>
    </lineage>
</organism>
<evidence type="ECO:0000313" key="3">
    <source>
        <dbReference type="Proteomes" id="UP000265703"/>
    </source>
</evidence>
<evidence type="ECO:0000256" key="1">
    <source>
        <dbReference type="SAM" id="Coils"/>
    </source>
</evidence>
<protein>
    <submittedName>
        <fullName evidence="2">Uncharacterized protein</fullName>
    </submittedName>
</protein>